<accession>A0A9X2Q970</accession>
<gene>
    <name evidence="2" type="ORF">GGP61_002574</name>
</gene>
<reference evidence="2" key="1">
    <citation type="submission" date="2022-08" db="EMBL/GenBank/DDBJ databases">
        <title>Genomic Encyclopedia of Type Strains, Phase V (KMG-V): Genome sequencing to study the core and pangenomes of soil and plant-associated prokaryotes.</title>
        <authorList>
            <person name="Whitman W."/>
        </authorList>
    </citation>
    <scope>NUCLEOTIDE SEQUENCE</scope>
    <source>
        <strain evidence="2">SP3049</strain>
    </source>
</reference>
<dbReference type="AlphaFoldDB" id="A0A9X2Q970"/>
<organism evidence="2 3">
    <name type="scientific">Salinibacter ruber</name>
    <dbReference type="NCBI Taxonomy" id="146919"/>
    <lineage>
        <taxon>Bacteria</taxon>
        <taxon>Pseudomonadati</taxon>
        <taxon>Rhodothermota</taxon>
        <taxon>Rhodothermia</taxon>
        <taxon>Rhodothermales</taxon>
        <taxon>Salinibacteraceae</taxon>
        <taxon>Salinibacter</taxon>
    </lineage>
</organism>
<dbReference type="Gene3D" id="3.90.550.10">
    <property type="entry name" value="Spore Coat Polysaccharide Biosynthesis Protein SpsA, Chain A"/>
    <property type="match status" value="1"/>
</dbReference>
<dbReference type="Proteomes" id="UP001155057">
    <property type="component" value="Unassembled WGS sequence"/>
</dbReference>
<comment type="caution">
    <text evidence="2">The sequence shown here is derived from an EMBL/GenBank/DDBJ whole genome shotgun (WGS) entry which is preliminary data.</text>
</comment>
<dbReference type="PANTHER" id="PTHR43685">
    <property type="entry name" value="GLYCOSYLTRANSFERASE"/>
    <property type="match status" value="1"/>
</dbReference>
<dbReference type="EMBL" id="JANUAE010000009">
    <property type="protein sequence ID" value="MCS3710948.1"/>
    <property type="molecule type" value="Genomic_DNA"/>
</dbReference>
<dbReference type="PANTHER" id="PTHR43685:SF2">
    <property type="entry name" value="GLYCOSYLTRANSFERASE 2-LIKE DOMAIN-CONTAINING PROTEIN"/>
    <property type="match status" value="1"/>
</dbReference>
<dbReference type="InterPro" id="IPR029044">
    <property type="entry name" value="Nucleotide-diphossugar_trans"/>
</dbReference>
<dbReference type="SUPFAM" id="SSF53448">
    <property type="entry name" value="Nucleotide-diphospho-sugar transferases"/>
    <property type="match status" value="1"/>
</dbReference>
<proteinExistence type="predicted"/>
<evidence type="ECO:0000313" key="3">
    <source>
        <dbReference type="Proteomes" id="UP001155057"/>
    </source>
</evidence>
<sequence length="303" mass="34694">MSVLVPTYNRPGALVKAVKSTLDQSRQPEEVVVVDDASDRSYEEARSKLRSLSEETDTVVRYHRMDTNGGACRARNEAARRAEGGILMFLDDDDVWEPHKIAGQLSRFADQPNLGLVYSGRKVIDHQGNMLYKVYPQAEGNLQREILQRNLIGTTSSVAIRSVVFEKVGEFDESMPALQDYDLWIRVACETPIGYDPKCTVKWQIHSESDDQMGGNPEIYQQAFSSIRKKYKSKFKRLDLLEKRLFDSYKYTSLATKYGRVSYKVKLFYALKSLMSYPTISGASKILPMPIWYLARRVYNRLV</sequence>
<evidence type="ECO:0000313" key="2">
    <source>
        <dbReference type="EMBL" id="MCS3710948.1"/>
    </source>
</evidence>
<dbReference type="CDD" id="cd00761">
    <property type="entry name" value="Glyco_tranf_GTA_type"/>
    <property type="match status" value="1"/>
</dbReference>
<evidence type="ECO:0000259" key="1">
    <source>
        <dbReference type="Pfam" id="PF00535"/>
    </source>
</evidence>
<protein>
    <submittedName>
        <fullName evidence="2">Glycosyltransferase involved in cell wall biosynthesis</fullName>
    </submittedName>
</protein>
<feature type="domain" description="Glycosyltransferase 2-like" evidence="1">
    <location>
        <begin position="2"/>
        <end position="167"/>
    </location>
</feature>
<dbReference type="InterPro" id="IPR050834">
    <property type="entry name" value="Glycosyltransf_2"/>
</dbReference>
<name>A0A9X2Q970_9BACT</name>
<dbReference type="InterPro" id="IPR001173">
    <property type="entry name" value="Glyco_trans_2-like"/>
</dbReference>
<dbReference type="Pfam" id="PF00535">
    <property type="entry name" value="Glycos_transf_2"/>
    <property type="match status" value="1"/>
</dbReference>